<proteinExistence type="predicted"/>
<dbReference type="GO" id="GO:0004672">
    <property type="term" value="F:protein kinase activity"/>
    <property type="evidence" value="ECO:0007669"/>
    <property type="project" value="InterPro"/>
</dbReference>
<dbReference type="PROSITE" id="PS50011">
    <property type="entry name" value="PROTEIN_KINASE_DOM"/>
    <property type="match status" value="1"/>
</dbReference>
<dbReference type="InterPro" id="IPR002110">
    <property type="entry name" value="Ankyrin_rpt"/>
</dbReference>
<dbReference type="PROSITE" id="PS00108">
    <property type="entry name" value="PROTEIN_KINASE_ST"/>
    <property type="match status" value="1"/>
</dbReference>
<dbReference type="GO" id="GO:0007165">
    <property type="term" value="P:signal transduction"/>
    <property type="evidence" value="ECO:0007669"/>
    <property type="project" value="TreeGrafter"/>
</dbReference>
<gene>
    <name evidence="4" type="ORF">K469DRAFT_805290</name>
</gene>
<feature type="repeat" description="ANK" evidence="1">
    <location>
        <begin position="684"/>
        <end position="716"/>
    </location>
</feature>
<dbReference type="SMART" id="SM00248">
    <property type="entry name" value="ANK"/>
    <property type="match status" value="5"/>
</dbReference>
<dbReference type="SUPFAM" id="SSF56112">
    <property type="entry name" value="Protein kinase-like (PK-like)"/>
    <property type="match status" value="1"/>
</dbReference>
<dbReference type="Gene3D" id="1.25.40.20">
    <property type="entry name" value="Ankyrin repeat-containing domain"/>
    <property type="match status" value="2"/>
</dbReference>
<dbReference type="Pfam" id="PF00069">
    <property type="entry name" value="Pkinase"/>
    <property type="match status" value="1"/>
</dbReference>
<dbReference type="InterPro" id="IPR050167">
    <property type="entry name" value="Ser_Thr_protein_kinase"/>
</dbReference>
<dbReference type="Proteomes" id="UP000800200">
    <property type="component" value="Unassembled WGS sequence"/>
</dbReference>
<dbReference type="AlphaFoldDB" id="A0A6A6EIR4"/>
<name>A0A6A6EIR4_9PEZI</name>
<feature type="region of interest" description="Disordered" evidence="2">
    <location>
        <begin position="1"/>
        <end position="33"/>
    </location>
</feature>
<dbReference type="PROSITE" id="PS50088">
    <property type="entry name" value="ANK_REPEAT"/>
    <property type="match status" value="3"/>
</dbReference>
<evidence type="ECO:0000313" key="5">
    <source>
        <dbReference type="Proteomes" id="UP000800200"/>
    </source>
</evidence>
<evidence type="ECO:0000313" key="4">
    <source>
        <dbReference type="EMBL" id="KAF2191977.1"/>
    </source>
</evidence>
<dbReference type="EMBL" id="ML994616">
    <property type="protein sequence ID" value="KAF2191977.1"/>
    <property type="molecule type" value="Genomic_DNA"/>
</dbReference>
<evidence type="ECO:0000256" key="1">
    <source>
        <dbReference type="PROSITE-ProRule" id="PRU00023"/>
    </source>
</evidence>
<keyword evidence="5" id="KW-1185">Reference proteome</keyword>
<dbReference type="Gene3D" id="1.10.510.10">
    <property type="entry name" value="Transferase(Phosphotransferase) domain 1"/>
    <property type="match status" value="1"/>
</dbReference>
<feature type="repeat" description="ANK" evidence="1">
    <location>
        <begin position="519"/>
        <end position="551"/>
    </location>
</feature>
<sequence length="982" mass="111121">MDRPTLSLPSHLRHLPESSRPQPPVSDRSTLPLPPELLQIKSSHLSDTQPRRANDKYDIQSPIQYLSDFPKGANFKTQDLVWKASFPVTGRGRTYEMRRYSEGNRKDVDVHDHWRDSQAIKCLRVSLTENDESANSYRYRSLIQELRILRHHPLSKHPNLLRVNGIGWEPNEDDIATFLPFVQAEFATLGTLNTFLSSWQIPYVNQKRRLILDVTEGLSGLHECSVVHGDVKSENVLVLMSEDRNYPFLAKLSDFGFSIDTSSTDESCGHLVGYTPLWAAPEATSRLQYSAMFLTDVYSFGFVIWSIVADGQSLFDDLRDLPQDPQGRFEAFNSLKVSDQLLASNIRQILCANERESDVDYAETFEFVHYTLKLNPSERNLQCIIANFNPTIILPYYRSRLGYQIQKQLERVALSDQPQTNARSGAAFALFNQHFLGAKQDEAISRAVPWLKLSAEHGYPVAMALQFAPKIPSSRQCLPSKRRRVWRYSSALGRNDRIYTACSTLPGGNRIDINIRNARGETPLLLTCQSGHTVVVDILLDLGADPTVSNTYNENCLHWLISFDDDAVSEYAWKFLKLGVDLHQSATLDESFRGSHRFTHLSRAVRAWEDMPPLFHINYRYDYSTVGETLRILVAAGAKINNAPTDIFGLAVSRRNYLATNFIISNGYDRLECRFPQLRSGKGSALTALHLAVFGQDFNTIDVLLRHGANVNAEMNWYDDSALSILQICARLLLNTFEIASRLIEAGAEVNYVASQDHYIEAALSRALILNDFGFADFLLANGASASYVPPFWPPISCIRSVIVNTDQGKWLYRALEFLISHPKAELPFWSCEELRQSIFHSIFSRTETRLKFIDPAGLQALFRLLHQQFPNVEMLGIPNMFGATALHCAVYYANVTGVKLLLEAGCDRQYRATPLDEDYQRFAREGLERQNGNVGSDVAFNDEDYKEVVEEIKTGLLPPYAGKSIVEIAQADMFFDIPSFV</sequence>
<dbReference type="InterPro" id="IPR000719">
    <property type="entry name" value="Prot_kinase_dom"/>
</dbReference>
<dbReference type="SUPFAM" id="SSF48403">
    <property type="entry name" value="Ankyrin repeat"/>
    <property type="match status" value="2"/>
</dbReference>
<dbReference type="SMART" id="SM00220">
    <property type="entry name" value="S_TKc"/>
    <property type="match status" value="1"/>
</dbReference>
<protein>
    <recommendedName>
        <fullName evidence="3">Protein kinase domain-containing protein</fullName>
    </recommendedName>
</protein>
<evidence type="ECO:0000259" key="3">
    <source>
        <dbReference type="PROSITE" id="PS50011"/>
    </source>
</evidence>
<keyword evidence="1" id="KW-0040">ANK repeat</keyword>
<dbReference type="PANTHER" id="PTHR23257">
    <property type="entry name" value="SERINE-THREONINE PROTEIN KINASE"/>
    <property type="match status" value="1"/>
</dbReference>
<organism evidence="4 5">
    <name type="scientific">Zopfia rhizophila CBS 207.26</name>
    <dbReference type="NCBI Taxonomy" id="1314779"/>
    <lineage>
        <taxon>Eukaryota</taxon>
        <taxon>Fungi</taxon>
        <taxon>Dikarya</taxon>
        <taxon>Ascomycota</taxon>
        <taxon>Pezizomycotina</taxon>
        <taxon>Dothideomycetes</taxon>
        <taxon>Dothideomycetes incertae sedis</taxon>
        <taxon>Zopfiaceae</taxon>
        <taxon>Zopfia</taxon>
    </lineage>
</organism>
<dbReference type="GO" id="GO:0005524">
    <property type="term" value="F:ATP binding"/>
    <property type="evidence" value="ECO:0007669"/>
    <property type="project" value="InterPro"/>
</dbReference>
<dbReference type="InterPro" id="IPR011009">
    <property type="entry name" value="Kinase-like_dom_sf"/>
</dbReference>
<accession>A0A6A6EIR4</accession>
<dbReference type="PROSITE" id="PS50297">
    <property type="entry name" value="ANK_REP_REGION"/>
    <property type="match status" value="3"/>
</dbReference>
<dbReference type="Pfam" id="PF00023">
    <property type="entry name" value="Ank"/>
    <property type="match status" value="3"/>
</dbReference>
<dbReference type="OrthoDB" id="626167at2759"/>
<feature type="repeat" description="ANK" evidence="1">
    <location>
        <begin position="882"/>
        <end position="914"/>
    </location>
</feature>
<reference evidence="4" key="1">
    <citation type="journal article" date="2020" name="Stud. Mycol.">
        <title>101 Dothideomycetes genomes: a test case for predicting lifestyles and emergence of pathogens.</title>
        <authorList>
            <person name="Haridas S."/>
            <person name="Albert R."/>
            <person name="Binder M."/>
            <person name="Bloem J."/>
            <person name="Labutti K."/>
            <person name="Salamov A."/>
            <person name="Andreopoulos B."/>
            <person name="Baker S."/>
            <person name="Barry K."/>
            <person name="Bills G."/>
            <person name="Bluhm B."/>
            <person name="Cannon C."/>
            <person name="Castanera R."/>
            <person name="Culley D."/>
            <person name="Daum C."/>
            <person name="Ezra D."/>
            <person name="Gonzalez J."/>
            <person name="Henrissat B."/>
            <person name="Kuo A."/>
            <person name="Liang C."/>
            <person name="Lipzen A."/>
            <person name="Lutzoni F."/>
            <person name="Magnuson J."/>
            <person name="Mondo S."/>
            <person name="Nolan M."/>
            <person name="Ohm R."/>
            <person name="Pangilinan J."/>
            <person name="Park H.-J."/>
            <person name="Ramirez L."/>
            <person name="Alfaro M."/>
            <person name="Sun H."/>
            <person name="Tritt A."/>
            <person name="Yoshinaga Y."/>
            <person name="Zwiers L.-H."/>
            <person name="Turgeon B."/>
            <person name="Goodwin S."/>
            <person name="Spatafora J."/>
            <person name="Crous P."/>
            <person name="Grigoriev I."/>
        </authorList>
    </citation>
    <scope>NUCLEOTIDE SEQUENCE</scope>
    <source>
        <strain evidence="4">CBS 207.26</strain>
    </source>
</reference>
<dbReference type="InterPro" id="IPR008271">
    <property type="entry name" value="Ser/Thr_kinase_AS"/>
</dbReference>
<evidence type="ECO:0000256" key="2">
    <source>
        <dbReference type="SAM" id="MobiDB-lite"/>
    </source>
</evidence>
<feature type="domain" description="Protein kinase" evidence="3">
    <location>
        <begin position="75"/>
        <end position="392"/>
    </location>
</feature>
<dbReference type="GO" id="GO:0005737">
    <property type="term" value="C:cytoplasm"/>
    <property type="evidence" value="ECO:0007669"/>
    <property type="project" value="TreeGrafter"/>
</dbReference>
<dbReference type="InterPro" id="IPR036770">
    <property type="entry name" value="Ankyrin_rpt-contain_sf"/>
</dbReference>